<proteinExistence type="predicted"/>
<evidence type="ECO:0000256" key="1">
    <source>
        <dbReference type="SAM" id="Phobius"/>
    </source>
</evidence>
<name>A0A6S6U523_9BACT</name>
<feature type="domain" description="DUF3131" evidence="2">
    <location>
        <begin position="67"/>
        <end position="430"/>
    </location>
</feature>
<dbReference type="Pfam" id="PF11329">
    <property type="entry name" value="DUF3131"/>
    <property type="match status" value="1"/>
</dbReference>
<keyword evidence="1" id="KW-1133">Transmembrane helix</keyword>
<evidence type="ECO:0000259" key="2">
    <source>
        <dbReference type="Pfam" id="PF11329"/>
    </source>
</evidence>
<organism evidence="3">
    <name type="scientific">uncultured Sulfurovum sp</name>
    <dbReference type="NCBI Taxonomy" id="269237"/>
    <lineage>
        <taxon>Bacteria</taxon>
        <taxon>Pseudomonadati</taxon>
        <taxon>Campylobacterota</taxon>
        <taxon>Epsilonproteobacteria</taxon>
        <taxon>Campylobacterales</taxon>
        <taxon>Sulfurovaceae</taxon>
        <taxon>Sulfurovum</taxon>
        <taxon>environmental samples</taxon>
    </lineage>
</organism>
<dbReference type="EMBL" id="CACVAU010000064">
    <property type="protein sequence ID" value="CAA6822616.1"/>
    <property type="molecule type" value="Genomic_DNA"/>
</dbReference>
<keyword evidence="1" id="KW-0812">Transmembrane</keyword>
<accession>A0A6S6U523</accession>
<feature type="transmembrane region" description="Helical" evidence="1">
    <location>
        <begin position="12"/>
        <end position="30"/>
    </location>
</feature>
<protein>
    <recommendedName>
        <fullName evidence="2">DUF3131 domain-containing protein</fullName>
    </recommendedName>
</protein>
<dbReference type="InterPro" id="IPR021478">
    <property type="entry name" value="DUF3131"/>
</dbReference>
<dbReference type="AlphaFoldDB" id="A0A6S6U523"/>
<keyword evidence="1" id="KW-0472">Membrane</keyword>
<sequence length="439" mass="50798">MDNYKNLKRARHHIVFLGALVFGSIFIYFLNNLDLRKQGLGVIEIERAIAPDLNVSKKILTATDKKAAKTAWLYFENNYHENTGLVSSVDNFPSTTLWDTGNYLMALIAAEKLELIDVREYDKRMGKALETLGKIELYRGLLPNKVYNASTLAMTDYANVESKEGIGWSAIDIGRILIPLAYLQFHQPEYNQALHQILSRWNLREMTKEGALYGAVVEEGEEELLQEGRLGYEQYTSKMFATFGVDISNALRYDKYLEFVDIYDVEVPYDKRDKEHSDANNYVVMEPYMLDGLEFGWDYFSKEFAYRLYEVQKRRYEATNILTAVTEDHLDQAPYFVYNTVFVNKDEWIAIDEKGEVINDMKQLSTKASFAMDALYDSNYTKELLKAIKPLQSERGWYTGIYEKDKRINKALTCNTNAIVLESILYKQEGPLLKMINNQ</sequence>
<reference evidence="3" key="1">
    <citation type="submission" date="2020-01" db="EMBL/GenBank/DDBJ databases">
        <authorList>
            <person name="Meier V. D."/>
            <person name="Meier V D."/>
        </authorList>
    </citation>
    <scope>NUCLEOTIDE SEQUENCE</scope>
    <source>
        <strain evidence="3">HLG_WM_MAG_05</strain>
    </source>
</reference>
<evidence type="ECO:0000313" key="3">
    <source>
        <dbReference type="EMBL" id="CAA6822616.1"/>
    </source>
</evidence>
<gene>
    <name evidence="3" type="ORF">HELGO_WM5724</name>
</gene>
<dbReference type="Gene3D" id="1.50.10.140">
    <property type="match status" value="1"/>
</dbReference>